<feature type="compositionally biased region" description="Low complexity" evidence="2">
    <location>
        <begin position="91"/>
        <end position="100"/>
    </location>
</feature>
<feature type="compositionally biased region" description="Low complexity" evidence="2">
    <location>
        <begin position="168"/>
        <end position="178"/>
    </location>
</feature>
<accession>A0A2J6TR82</accession>
<dbReference type="EMBL" id="KZ613746">
    <property type="protein sequence ID" value="PMD65531.1"/>
    <property type="molecule type" value="Genomic_DNA"/>
</dbReference>
<dbReference type="GeneID" id="36590553"/>
<feature type="compositionally biased region" description="Polar residues" evidence="2">
    <location>
        <begin position="101"/>
        <end position="122"/>
    </location>
</feature>
<feature type="region of interest" description="Disordered" evidence="2">
    <location>
        <begin position="919"/>
        <end position="966"/>
    </location>
</feature>
<evidence type="ECO:0000256" key="2">
    <source>
        <dbReference type="SAM" id="MobiDB-lite"/>
    </source>
</evidence>
<gene>
    <name evidence="3" type="ORF">K444DRAFT_625104</name>
</gene>
<evidence type="ECO:0000256" key="1">
    <source>
        <dbReference type="SAM" id="Coils"/>
    </source>
</evidence>
<evidence type="ECO:0000313" key="3">
    <source>
        <dbReference type="EMBL" id="PMD65531.1"/>
    </source>
</evidence>
<dbReference type="AlphaFoldDB" id="A0A2J6TR82"/>
<feature type="region of interest" description="Disordered" evidence="2">
    <location>
        <begin position="300"/>
        <end position="378"/>
    </location>
</feature>
<organism evidence="3 4">
    <name type="scientific">Hyaloscypha bicolor E</name>
    <dbReference type="NCBI Taxonomy" id="1095630"/>
    <lineage>
        <taxon>Eukaryota</taxon>
        <taxon>Fungi</taxon>
        <taxon>Dikarya</taxon>
        <taxon>Ascomycota</taxon>
        <taxon>Pezizomycotina</taxon>
        <taxon>Leotiomycetes</taxon>
        <taxon>Helotiales</taxon>
        <taxon>Hyaloscyphaceae</taxon>
        <taxon>Hyaloscypha</taxon>
        <taxon>Hyaloscypha bicolor</taxon>
    </lineage>
</organism>
<feature type="compositionally biased region" description="Polar residues" evidence="2">
    <location>
        <begin position="179"/>
        <end position="195"/>
    </location>
</feature>
<protein>
    <submittedName>
        <fullName evidence="3">Uncharacterized protein</fullName>
    </submittedName>
</protein>
<feature type="coiled-coil region" evidence="1">
    <location>
        <begin position="788"/>
        <end position="834"/>
    </location>
</feature>
<dbReference type="InParanoid" id="A0A2J6TR82"/>
<keyword evidence="4" id="KW-1185">Reference proteome</keyword>
<sequence length="966" mass="108908">MSSTSMSAGASYFLEKYKLARDQLANSEGCSCTVKDQEKYMTAPYKSKAATKTAKLDLTGLRDVIEHETARFEEFLRTRREELKKKEQQEHAAQNAAKNQNSGNSQPATKINSILRNATSSRPPQPSGAGLASPPPTPPANNSSPLSGQSQTGSKYPPGPSSRIRLMTTPPRSPSTSTVGNSSRATTGQSKTSKYPPSLGARIHLKLKESERVLTPIWRQNVPTPVTQPNQDSPAPVETQNIQKRKNEGLFDLESAAKRPHLGYCALCVYEIKKPFIADKYSYKEGEPAAIPKQADIYTKHRAESTESEAEPTGQAEAPAEGATTRRKRAAGAKLVEPQGDTGNFSREGGLAKEPTTDPTQNPPRNGLKKLPRNGGTKAFKLTKAEVNNDYKAMAKMRKDEALKEAIFKPLREELFAFARRHESEEYTPSRIYNSMIAKRAERKARLEKYSKNRNLIMDGYQQAKQAFEEAKLEFTERKLALRKQQDANEDIKPIAWHVKARFRKSRASWNRVLSQHLESIKRGKTPEQARNDLQRFQREEEVRQQRLEELTTDYQQKWAALTQARVLRPDQKRKDCQEAIRKAIPPLEDSGKILRDYQQEHDAWLLAQHKELNAGHKIVQPKARTITQTKESYCRTGAPPDTQAENRMIQIPAELQLIVLKEGEKEPNSSKSSYKKGRKCAFLAKDTVEAKEKLVTITRELDTINKKIGTDPSTIPRLSAIPAHIRMLPGLNLRQGKPTSEFVIKTNAHVQRTPQLRKPSNLRYELGACLVEKAAAEAAAEIARVAAEAAAEAARIAKEQEDREEERRQQAAIEAMNQRKQRKRAEIVENRRKYAMNQAKETVETGFLPRFQDEKDRQEFNWALRAYLQSEEGMRAQARRVEKRRNHTVEQGLEERGKLAPCFCDSIEKRHRCQFVKKCKPPGQESDSEGTVQEDRDKMEGVESGIGGKVQGEGEEMEGVECQVS</sequence>
<reference evidence="3 4" key="1">
    <citation type="submission" date="2016-04" db="EMBL/GenBank/DDBJ databases">
        <title>A degradative enzymes factory behind the ericoid mycorrhizal symbiosis.</title>
        <authorList>
            <consortium name="DOE Joint Genome Institute"/>
            <person name="Martino E."/>
            <person name="Morin E."/>
            <person name="Grelet G."/>
            <person name="Kuo A."/>
            <person name="Kohler A."/>
            <person name="Daghino S."/>
            <person name="Barry K."/>
            <person name="Choi C."/>
            <person name="Cichocki N."/>
            <person name="Clum A."/>
            <person name="Copeland A."/>
            <person name="Hainaut M."/>
            <person name="Haridas S."/>
            <person name="Labutti K."/>
            <person name="Lindquist E."/>
            <person name="Lipzen A."/>
            <person name="Khouja H.-R."/>
            <person name="Murat C."/>
            <person name="Ohm R."/>
            <person name="Olson A."/>
            <person name="Spatafora J."/>
            <person name="Veneault-Fourrey C."/>
            <person name="Henrissat B."/>
            <person name="Grigoriev I."/>
            <person name="Martin F."/>
            <person name="Perotto S."/>
        </authorList>
    </citation>
    <scope>NUCLEOTIDE SEQUENCE [LARGE SCALE GENOMIC DNA]</scope>
    <source>
        <strain evidence="3 4">E</strain>
    </source>
</reference>
<keyword evidence="1" id="KW-0175">Coiled coil</keyword>
<evidence type="ECO:0000313" key="4">
    <source>
        <dbReference type="Proteomes" id="UP000235371"/>
    </source>
</evidence>
<dbReference type="RefSeq" id="XP_024742435.1">
    <property type="nucleotide sequence ID" value="XM_024882476.1"/>
</dbReference>
<dbReference type="Proteomes" id="UP000235371">
    <property type="component" value="Unassembled WGS sequence"/>
</dbReference>
<dbReference type="OrthoDB" id="10650700at2759"/>
<name>A0A2J6TR82_9HELO</name>
<proteinExistence type="predicted"/>
<feature type="region of interest" description="Disordered" evidence="2">
    <location>
        <begin position="219"/>
        <end position="241"/>
    </location>
</feature>
<feature type="compositionally biased region" description="Polar residues" evidence="2">
    <location>
        <begin position="221"/>
        <end position="241"/>
    </location>
</feature>
<feature type="region of interest" description="Disordered" evidence="2">
    <location>
        <begin position="82"/>
        <end position="199"/>
    </location>
</feature>